<evidence type="ECO:0000256" key="1">
    <source>
        <dbReference type="ARBA" id="ARBA00009498"/>
    </source>
</evidence>
<evidence type="ECO:0000256" key="2">
    <source>
        <dbReference type="ARBA" id="ARBA00022553"/>
    </source>
</evidence>
<evidence type="ECO:0000259" key="5">
    <source>
        <dbReference type="PROSITE" id="PS50105"/>
    </source>
</evidence>
<feature type="domain" description="PH" evidence="4">
    <location>
        <begin position="592"/>
        <end position="691"/>
    </location>
</feature>
<keyword evidence="2" id="KW-0597">Phosphoprotein</keyword>
<dbReference type="Pfam" id="PF10534">
    <property type="entry name" value="CRIC_ras_sig"/>
    <property type="match status" value="1"/>
</dbReference>
<dbReference type="GO" id="GO:0009966">
    <property type="term" value="P:regulation of signal transduction"/>
    <property type="evidence" value="ECO:0007669"/>
    <property type="project" value="InterPro"/>
</dbReference>
<dbReference type="InterPro" id="IPR036034">
    <property type="entry name" value="PDZ_sf"/>
</dbReference>
<dbReference type="PANTHER" id="PTHR12844">
    <property type="entry name" value="CONNECTOR ENCHANCER OF KINASE SUPPRESSOR OF RAS"/>
    <property type="match status" value="1"/>
</dbReference>
<dbReference type="Pfam" id="PF00169">
    <property type="entry name" value="PH"/>
    <property type="match status" value="1"/>
</dbReference>
<dbReference type="SMART" id="SM00454">
    <property type="entry name" value="SAM"/>
    <property type="match status" value="1"/>
</dbReference>
<dbReference type="GO" id="GO:0016301">
    <property type="term" value="F:kinase activity"/>
    <property type="evidence" value="ECO:0007669"/>
    <property type="project" value="UniProtKB-KW"/>
</dbReference>
<feature type="compositionally biased region" description="Basic residues" evidence="3">
    <location>
        <begin position="415"/>
        <end position="424"/>
    </location>
</feature>
<feature type="region of interest" description="Disordered" evidence="3">
    <location>
        <begin position="510"/>
        <end position="530"/>
    </location>
</feature>
<name>A0AAJ7L8K7_LATCA</name>
<dbReference type="InterPro" id="IPR010599">
    <property type="entry name" value="CNK2/3_dom"/>
</dbReference>
<dbReference type="PROSITE" id="PS51290">
    <property type="entry name" value="CRIC"/>
    <property type="match status" value="1"/>
</dbReference>
<dbReference type="InterPro" id="IPR001478">
    <property type="entry name" value="PDZ"/>
</dbReference>
<dbReference type="InterPro" id="IPR001849">
    <property type="entry name" value="PH_domain"/>
</dbReference>
<organism evidence="8 9">
    <name type="scientific">Lates calcarifer</name>
    <name type="common">Barramundi</name>
    <name type="synonym">Holocentrus calcarifer</name>
    <dbReference type="NCBI Taxonomy" id="8187"/>
    <lineage>
        <taxon>Eukaryota</taxon>
        <taxon>Metazoa</taxon>
        <taxon>Chordata</taxon>
        <taxon>Craniata</taxon>
        <taxon>Vertebrata</taxon>
        <taxon>Euteleostomi</taxon>
        <taxon>Actinopterygii</taxon>
        <taxon>Neopterygii</taxon>
        <taxon>Teleostei</taxon>
        <taxon>Neoteleostei</taxon>
        <taxon>Acanthomorphata</taxon>
        <taxon>Carangaria</taxon>
        <taxon>Carangaria incertae sedis</taxon>
        <taxon>Centropomidae</taxon>
        <taxon>Lates</taxon>
    </lineage>
</organism>
<feature type="region of interest" description="Disordered" evidence="3">
    <location>
        <begin position="415"/>
        <end position="449"/>
    </location>
</feature>
<dbReference type="InterPro" id="IPR001660">
    <property type="entry name" value="SAM"/>
</dbReference>
<accession>A0AAJ7L8K7</accession>
<feature type="domain" description="CRIC" evidence="7">
    <location>
        <begin position="80"/>
        <end position="174"/>
    </location>
</feature>
<evidence type="ECO:0000259" key="4">
    <source>
        <dbReference type="PROSITE" id="PS50003"/>
    </source>
</evidence>
<dbReference type="GO" id="GO:0016020">
    <property type="term" value="C:membrane"/>
    <property type="evidence" value="ECO:0007669"/>
    <property type="project" value="InterPro"/>
</dbReference>
<evidence type="ECO:0000256" key="3">
    <source>
        <dbReference type="SAM" id="MobiDB-lite"/>
    </source>
</evidence>
<dbReference type="InterPro" id="IPR051566">
    <property type="entry name" value="CNKSR"/>
</dbReference>
<dbReference type="SUPFAM" id="SSF50156">
    <property type="entry name" value="PDZ domain-like"/>
    <property type="match status" value="1"/>
</dbReference>
<dbReference type="Gene3D" id="2.30.42.10">
    <property type="match status" value="1"/>
</dbReference>
<feature type="compositionally biased region" description="Polar residues" evidence="3">
    <location>
        <begin position="730"/>
        <end position="740"/>
    </location>
</feature>
<feature type="region of interest" description="Disordered" evidence="3">
    <location>
        <begin position="703"/>
        <end position="759"/>
    </location>
</feature>
<feature type="domain" description="SAM" evidence="5">
    <location>
        <begin position="7"/>
        <end position="72"/>
    </location>
</feature>
<dbReference type="FunFam" id="1.10.150.50:FF:000019">
    <property type="entry name" value="Connector enhancer of kinase suppressor of Ras 2"/>
    <property type="match status" value="1"/>
</dbReference>
<dbReference type="Gene3D" id="1.10.150.50">
    <property type="entry name" value="Transcription Factor, Ets-1"/>
    <property type="match status" value="1"/>
</dbReference>
<dbReference type="CDD" id="cd09511">
    <property type="entry name" value="SAM_CNK1_2_3-suppressor"/>
    <property type="match status" value="1"/>
</dbReference>
<keyword evidence="9" id="KW-0808">Transferase</keyword>
<reference evidence="9" key="1">
    <citation type="submission" date="2025-08" db="UniProtKB">
        <authorList>
            <consortium name="RefSeq"/>
        </authorList>
    </citation>
    <scope>IDENTIFICATION</scope>
    <source>
        <tissue evidence="9">Brain</tissue>
    </source>
</reference>
<dbReference type="SUPFAM" id="SSF50729">
    <property type="entry name" value="PH domain-like"/>
    <property type="match status" value="1"/>
</dbReference>
<dbReference type="AlphaFoldDB" id="A0AAJ7L8K7"/>
<dbReference type="CTD" id="154043"/>
<keyword evidence="9" id="KW-0418">Kinase</keyword>
<dbReference type="SMART" id="SM00233">
    <property type="entry name" value="PH"/>
    <property type="match status" value="1"/>
</dbReference>
<dbReference type="Pfam" id="PF06663">
    <property type="entry name" value="CNK2_3_dom"/>
    <property type="match status" value="1"/>
</dbReference>
<evidence type="ECO:0000259" key="6">
    <source>
        <dbReference type="PROSITE" id="PS50106"/>
    </source>
</evidence>
<dbReference type="PROSITE" id="PS50106">
    <property type="entry name" value="PDZ"/>
    <property type="match status" value="1"/>
</dbReference>
<dbReference type="SMART" id="SM00228">
    <property type="entry name" value="PDZ"/>
    <property type="match status" value="1"/>
</dbReference>
<dbReference type="Pfam" id="PF00595">
    <property type="entry name" value="PDZ"/>
    <property type="match status" value="1"/>
</dbReference>
<feature type="region of interest" description="Disordered" evidence="3">
    <location>
        <begin position="316"/>
        <end position="339"/>
    </location>
</feature>
<dbReference type="GeneID" id="108872444"/>
<dbReference type="InterPro" id="IPR049628">
    <property type="entry name" value="CNK1-3_SAM"/>
</dbReference>
<protein>
    <submittedName>
        <fullName evidence="9">Connector enhancer of kinase suppressor of ras 3</fullName>
    </submittedName>
</protein>
<dbReference type="FunFam" id="2.30.42.10:FF:000060">
    <property type="entry name" value="Connector enhancer of kinase suppressor of Ras 2"/>
    <property type="match status" value="1"/>
</dbReference>
<dbReference type="RefSeq" id="XP_018515630.1">
    <property type="nucleotide sequence ID" value="XM_018660114.2"/>
</dbReference>
<dbReference type="InterPro" id="IPR011993">
    <property type="entry name" value="PH-like_dom_sf"/>
</dbReference>
<feature type="compositionally biased region" description="Low complexity" evidence="3">
    <location>
        <begin position="515"/>
        <end position="530"/>
    </location>
</feature>
<dbReference type="PROSITE" id="PS50105">
    <property type="entry name" value="SAM_DOMAIN"/>
    <property type="match status" value="1"/>
</dbReference>
<evidence type="ECO:0000313" key="8">
    <source>
        <dbReference type="Proteomes" id="UP000694890"/>
    </source>
</evidence>
<feature type="domain" description="PDZ" evidence="6">
    <location>
        <begin position="211"/>
        <end position="293"/>
    </location>
</feature>
<dbReference type="KEGG" id="lcf:108872444"/>
<dbReference type="PANTHER" id="PTHR12844:SF17">
    <property type="entry name" value="CONNECTOR ENHANCER OF KINASE SUPPRESSOR OF RAS 3"/>
    <property type="match status" value="1"/>
</dbReference>
<comment type="similarity">
    <text evidence="1">Belongs to the CNKSR family.</text>
</comment>
<dbReference type="InterPro" id="IPR017874">
    <property type="entry name" value="CRIC_domain"/>
</dbReference>
<dbReference type="Pfam" id="PF00536">
    <property type="entry name" value="SAM_1"/>
    <property type="match status" value="1"/>
</dbReference>
<dbReference type="Proteomes" id="UP000694890">
    <property type="component" value="Linkage group LG7_1"/>
</dbReference>
<evidence type="ECO:0000313" key="9">
    <source>
        <dbReference type="RefSeq" id="XP_018515630.1"/>
    </source>
</evidence>
<dbReference type="GO" id="GO:0005737">
    <property type="term" value="C:cytoplasm"/>
    <property type="evidence" value="ECO:0007669"/>
    <property type="project" value="InterPro"/>
</dbReference>
<dbReference type="InterPro" id="IPR013761">
    <property type="entry name" value="SAM/pointed_sf"/>
</dbReference>
<proteinExistence type="inferred from homology"/>
<gene>
    <name evidence="9" type="primary">cnksr3</name>
</gene>
<dbReference type="CDD" id="cd06748">
    <property type="entry name" value="PDZ_CNK1_2_3-like"/>
    <property type="match status" value="1"/>
</dbReference>
<dbReference type="PROSITE" id="PS50003">
    <property type="entry name" value="PH_DOMAIN"/>
    <property type="match status" value="1"/>
</dbReference>
<sequence length="916" mass="101531">MEAVSKWTPQQVVDWMRGLDDSLQQYIPSFQRQQVDGEKLLRMSHQELVSLGVSRVGHQELVLEAVDLLCALNYGVESDNLKTLVGKMRAAYHNLSSAVSQRRKNPAYQNKNSHQPSNEFLTAVVELIGAAKSLLAWLDRTPLTSPNDFTSTKSRIIQLCLELTSTVQKDCTVYEMEEKILEVSRALNGICEKTVQATSDPSKSEMSCLEEVHITNIKPGEGLGIYIKSTYDGLHVITGTTENSPADKTQRIHAGDEVIQVNKQTVVGWQLKHLVEKLRAETGSVALVVKKRPSGVSGGFAPAPLKNLRWRPPLVQTSQGAPGLYRSRQPETSDAPGKRGRTTILDLYIPPPPSAPYVPLDGNMNVSQSVKLRPKSPNSCLDSDVRRRYTVADDNRTSVVSPAPEPTQPISVRLRQRSSTRCKPRPVSMPVEAFSGVSDTHSRPGAKGRKGQNILHRYLSNEGISTITEEEPCFPLPYRGHPSIRGVDHIRGSQCFINADLHNSATIPYQEAASKKPASSTPAAASSPQAVTKQSTSLLGGWLARLRLLSHCLMTTEQTPSPDEDCDMVESSGARLTAAMSRRRVSVKDLGVVDCEGWLHRRKEGRSFLISKWKKYWFVLKKSSLYWYTDKMAVKAEGFINLSGFTIEQAKQCRKKHAITATHPLVVTIFIAAESFIEMNKWISKLSEAAKLCEVINTEECYSEGSDQEGDDCVSPCSQDSEQETTESENTIPLSTVPTESTRRSTLEGGTLSRNRRRRVVSDGSERLFWLDLPRPDRTSGAASLPQIHVGEKEKEAVNESPLDEMESLYNHLKAASLSPIGQSCQKDFRASFIRRCKNDRVNEKLHLLRILSSTLKAKESELRTVDQILTDPTLTAPAYREWRLSNLILLQDIGQQDQAAGGATELGPPEELTGS</sequence>
<dbReference type="Gene3D" id="2.30.29.30">
    <property type="entry name" value="Pleckstrin-homology domain (PH domain)/Phosphotyrosine-binding domain (PTB)"/>
    <property type="match status" value="1"/>
</dbReference>
<dbReference type="SUPFAM" id="SSF47769">
    <property type="entry name" value="SAM/Pointed domain"/>
    <property type="match status" value="1"/>
</dbReference>
<evidence type="ECO:0000259" key="7">
    <source>
        <dbReference type="PROSITE" id="PS51290"/>
    </source>
</evidence>